<dbReference type="PANTHER" id="PTHR22906:SF21">
    <property type="entry name" value="SEMA DOMAIN-CONTAINING PROTEIN"/>
    <property type="match status" value="1"/>
</dbReference>
<evidence type="ECO:0000313" key="4">
    <source>
        <dbReference type="Proteomes" id="UP000594262"/>
    </source>
</evidence>
<keyword evidence="4" id="KW-1185">Reference proteome</keyword>
<dbReference type="InterPro" id="IPR052065">
    <property type="entry name" value="Compl_asym_regulator"/>
</dbReference>
<dbReference type="SUPFAM" id="SSF82895">
    <property type="entry name" value="TSP-1 type 1 repeat"/>
    <property type="match status" value="2"/>
</dbReference>
<dbReference type="SMART" id="SM00209">
    <property type="entry name" value="TSP1"/>
    <property type="match status" value="2"/>
</dbReference>
<dbReference type="Proteomes" id="UP000594262">
    <property type="component" value="Unplaced"/>
</dbReference>
<dbReference type="Pfam" id="PF00090">
    <property type="entry name" value="TSP_1"/>
    <property type="match status" value="2"/>
</dbReference>
<dbReference type="PROSITE" id="PS50092">
    <property type="entry name" value="TSP1"/>
    <property type="match status" value="2"/>
</dbReference>
<evidence type="ECO:0000256" key="2">
    <source>
        <dbReference type="ARBA" id="ARBA00023157"/>
    </source>
</evidence>
<evidence type="ECO:0000313" key="3">
    <source>
        <dbReference type="EnsemblMetazoa" id="CLYHEMP004695.1"/>
    </source>
</evidence>
<dbReference type="AlphaFoldDB" id="A0A7M5V712"/>
<dbReference type="InterPro" id="IPR000884">
    <property type="entry name" value="TSP1_rpt"/>
</dbReference>
<keyword evidence="1" id="KW-0677">Repeat</keyword>
<evidence type="ECO:0000256" key="1">
    <source>
        <dbReference type="ARBA" id="ARBA00022737"/>
    </source>
</evidence>
<keyword evidence="2" id="KW-1015">Disulfide bond</keyword>
<dbReference type="InterPro" id="IPR036383">
    <property type="entry name" value="TSP1_rpt_sf"/>
</dbReference>
<sequence>PGNWSTWTGFGECNVTCGDGMRNSTRKCDNPVPQNGGRKCEGPEVRYEECGEPKKCPVHGGWSSWSLYSECQGACQYEDIPISRSYIRTCDNPEPDYGGRKCAGDKFKSEKCDLKPCQSVKADTVVQFYGERFSTELKDLNSQKAMDLKEKLEKGIREEYLANHPQIAEDSDYIKVTVHSFSDGSGFEPKAITKKKN</sequence>
<dbReference type="EnsemblMetazoa" id="CLYHEMT004695.1">
    <property type="protein sequence ID" value="CLYHEMP004695.1"/>
    <property type="gene ID" value="CLYHEMG004695"/>
</dbReference>
<organism evidence="3 4">
    <name type="scientific">Clytia hemisphaerica</name>
    <dbReference type="NCBI Taxonomy" id="252671"/>
    <lineage>
        <taxon>Eukaryota</taxon>
        <taxon>Metazoa</taxon>
        <taxon>Cnidaria</taxon>
        <taxon>Hydrozoa</taxon>
        <taxon>Hydroidolina</taxon>
        <taxon>Leptothecata</taxon>
        <taxon>Obeliida</taxon>
        <taxon>Clytiidae</taxon>
        <taxon>Clytia</taxon>
    </lineage>
</organism>
<accession>A0A7M5V712</accession>
<name>A0A7M5V712_9CNID</name>
<dbReference type="PANTHER" id="PTHR22906">
    <property type="entry name" value="PROPERDIN"/>
    <property type="match status" value="1"/>
</dbReference>
<proteinExistence type="predicted"/>
<dbReference type="FunFam" id="2.20.100.10:FF:000001">
    <property type="entry name" value="semaphorin-5A isoform X1"/>
    <property type="match status" value="2"/>
</dbReference>
<protein>
    <submittedName>
        <fullName evidence="3">Uncharacterized protein</fullName>
    </submittedName>
</protein>
<dbReference type="OrthoDB" id="5988289at2759"/>
<reference evidence="3" key="1">
    <citation type="submission" date="2021-01" db="UniProtKB">
        <authorList>
            <consortium name="EnsemblMetazoa"/>
        </authorList>
    </citation>
    <scope>IDENTIFICATION</scope>
</reference>
<dbReference type="Gene3D" id="2.20.100.10">
    <property type="entry name" value="Thrombospondin type-1 (TSP1) repeat"/>
    <property type="match status" value="2"/>
</dbReference>